<evidence type="ECO:0000313" key="3">
    <source>
        <dbReference type="Proteomes" id="UP000800096"/>
    </source>
</evidence>
<dbReference type="OrthoDB" id="2431475at2759"/>
<organism evidence="2 3">
    <name type="scientific">Ampelomyces quisqualis</name>
    <name type="common">Powdery mildew agent</name>
    <dbReference type="NCBI Taxonomy" id="50730"/>
    <lineage>
        <taxon>Eukaryota</taxon>
        <taxon>Fungi</taxon>
        <taxon>Dikarya</taxon>
        <taxon>Ascomycota</taxon>
        <taxon>Pezizomycotina</taxon>
        <taxon>Dothideomycetes</taxon>
        <taxon>Pleosporomycetidae</taxon>
        <taxon>Pleosporales</taxon>
        <taxon>Pleosporineae</taxon>
        <taxon>Phaeosphaeriaceae</taxon>
        <taxon>Ampelomyces</taxon>
    </lineage>
</organism>
<keyword evidence="3" id="KW-1185">Reference proteome</keyword>
<proteinExistence type="predicted"/>
<evidence type="ECO:0000256" key="1">
    <source>
        <dbReference type="SAM" id="MobiDB-lite"/>
    </source>
</evidence>
<dbReference type="EMBL" id="ML979138">
    <property type="protein sequence ID" value="KAF1913866.1"/>
    <property type="molecule type" value="Genomic_DNA"/>
</dbReference>
<feature type="region of interest" description="Disordered" evidence="1">
    <location>
        <begin position="89"/>
        <end position="321"/>
    </location>
</feature>
<reference evidence="2" key="1">
    <citation type="journal article" date="2020" name="Stud. Mycol.">
        <title>101 Dothideomycetes genomes: a test case for predicting lifestyles and emergence of pathogens.</title>
        <authorList>
            <person name="Haridas S."/>
            <person name="Albert R."/>
            <person name="Binder M."/>
            <person name="Bloem J."/>
            <person name="Labutti K."/>
            <person name="Salamov A."/>
            <person name="Andreopoulos B."/>
            <person name="Baker S."/>
            <person name="Barry K."/>
            <person name="Bills G."/>
            <person name="Bluhm B."/>
            <person name="Cannon C."/>
            <person name="Castanera R."/>
            <person name="Culley D."/>
            <person name="Daum C."/>
            <person name="Ezra D."/>
            <person name="Gonzalez J."/>
            <person name="Henrissat B."/>
            <person name="Kuo A."/>
            <person name="Liang C."/>
            <person name="Lipzen A."/>
            <person name="Lutzoni F."/>
            <person name="Magnuson J."/>
            <person name="Mondo S."/>
            <person name="Nolan M."/>
            <person name="Ohm R."/>
            <person name="Pangilinan J."/>
            <person name="Park H.-J."/>
            <person name="Ramirez L."/>
            <person name="Alfaro M."/>
            <person name="Sun H."/>
            <person name="Tritt A."/>
            <person name="Yoshinaga Y."/>
            <person name="Zwiers L.-H."/>
            <person name="Turgeon B."/>
            <person name="Goodwin S."/>
            <person name="Spatafora J."/>
            <person name="Crous P."/>
            <person name="Grigoriev I."/>
        </authorList>
    </citation>
    <scope>NUCLEOTIDE SEQUENCE</scope>
    <source>
        <strain evidence="2">HMLAC05119</strain>
    </source>
</reference>
<dbReference type="Proteomes" id="UP000800096">
    <property type="component" value="Unassembled WGS sequence"/>
</dbReference>
<feature type="compositionally biased region" description="Basic and acidic residues" evidence="1">
    <location>
        <begin position="89"/>
        <end position="101"/>
    </location>
</feature>
<evidence type="ECO:0000313" key="2">
    <source>
        <dbReference type="EMBL" id="KAF1913866.1"/>
    </source>
</evidence>
<accession>A0A6A5QGN5</accession>
<dbReference type="PANTHER" id="PTHR40132:SF1">
    <property type="entry name" value="PRE-MRNA-SPLICING FACTOR 38B"/>
    <property type="match status" value="1"/>
</dbReference>
<feature type="compositionally biased region" description="Basic residues" evidence="1">
    <location>
        <begin position="147"/>
        <end position="161"/>
    </location>
</feature>
<feature type="compositionally biased region" description="Basic and acidic residues" evidence="1">
    <location>
        <begin position="120"/>
        <end position="133"/>
    </location>
</feature>
<evidence type="ECO:0008006" key="4">
    <source>
        <dbReference type="Google" id="ProtNLM"/>
    </source>
</evidence>
<sequence length="402" mass="46276">MGANIDDDNYIAKLLVQDAKTANKKYELVGLDAFNSKRSKSGAPKPNTSFLKNIIRQTDSHNAALLAREAEESNARLKEMNLERLRAQRNKEFKKESKADGRLTPVLCDEEASRSRNSRRRPDDRTSDGTRDSRMKRKDRSLERYGHNRSSKSRNSHREKRKREGSSERPSRRSEHERHRDSRHGYNSEVQDDRSHKKHKPSHRRKRRRSLSRSSSISPTRPHHPNQTERSRKHHDRSRSPRSPPPSEPRKPSSKSRRRSPTPDSDSDPLESIVGPLPPNVQPAIRSRGRGAHKASSMGMDSRFSSTYDPAIDVRPASDAEDDWGEALESLRDRQRWKQQGADRLKAAGFTDAQVMKWEKGDGKDEEDVTWSKRGQAREWDRGKVVDEDGHVELKAEWARLT</sequence>
<feature type="compositionally biased region" description="Basic and acidic residues" evidence="1">
    <location>
        <begin position="162"/>
        <end position="195"/>
    </location>
</feature>
<dbReference type="AlphaFoldDB" id="A0A6A5QGN5"/>
<protein>
    <recommendedName>
        <fullName evidence="4">Pre-mRNA-splicing factor 38B</fullName>
    </recommendedName>
</protein>
<dbReference type="PANTHER" id="PTHR40132">
    <property type="entry name" value="PRE-MRNA-SPLICING FACTOR 38B"/>
    <property type="match status" value="1"/>
</dbReference>
<feature type="compositionally biased region" description="Basic residues" evidence="1">
    <location>
        <begin position="196"/>
        <end position="211"/>
    </location>
</feature>
<gene>
    <name evidence="2" type="ORF">BDU57DRAFT_502795</name>
</gene>
<name>A0A6A5QGN5_AMPQU</name>